<protein>
    <submittedName>
        <fullName evidence="5">Aste57867_9765 protein</fullName>
    </submittedName>
</protein>
<dbReference type="EMBL" id="CAADRA010005182">
    <property type="protein sequence ID" value="VFT86644.1"/>
    <property type="molecule type" value="Genomic_DNA"/>
</dbReference>
<evidence type="ECO:0000256" key="2">
    <source>
        <dbReference type="SAM" id="SignalP"/>
    </source>
</evidence>
<feature type="compositionally biased region" description="Polar residues" evidence="1">
    <location>
        <begin position="335"/>
        <end position="347"/>
    </location>
</feature>
<dbReference type="AlphaFoldDB" id="A0A485KNZ0"/>
<dbReference type="InterPro" id="IPR001466">
    <property type="entry name" value="Beta-lactam-related"/>
</dbReference>
<dbReference type="EMBL" id="VJMH01005161">
    <property type="protein sequence ID" value="KAF0699688.1"/>
    <property type="molecule type" value="Genomic_DNA"/>
</dbReference>
<gene>
    <name evidence="5" type="primary">Aste57867_9765</name>
    <name evidence="4" type="ORF">As57867_009726</name>
    <name evidence="5" type="ORF">ASTE57867_9765</name>
</gene>
<evidence type="ECO:0000259" key="3">
    <source>
        <dbReference type="Pfam" id="PF00144"/>
    </source>
</evidence>
<dbReference type="InterPro" id="IPR050491">
    <property type="entry name" value="AmpC-like"/>
</dbReference>
<reference evidence="5 6" key="1">
    <citation type="submission" date="2019-03" db="EMBL/GenBank/DDBJ databases">
        <authorList>
            <person name="Gaulin E."/>
            <person name="Dumas B."/>
        </authorList>
    </citation>
    <scope>NUCLEOTIDE SEQUENCE [LARGE SCALE GENOMIC DNA]</scope>
    <source>
        <strain evidence="5">CBS 568.67</strain>
    </source>
</reference>
<feature type="signal peptide" evidence="2">
    <location>
        <begin position="1"/>
        <end position="18"/>
    </location>
</feature>
<dbReference type="SUPFAM" id="SSF56601">
    <property type="entry name" value="beta-lactamase/transpeptidase-like"/>
    <property type="match status" value="1"/>
</dbReference>
<proteinExistence type="predicted"/>
<feature type="domain" description="Beta-lactamase-related" evidence="3">
    <location>
        <begin position="56"/>
        <end position="399"/>
    </location>
</feature>
<feature type="chain" id="PRO_5033437043" evidence="2">
    <location>
        <begin position="19"/>
        <end position="556"/>
    </location>
</feature>
<dbReference type="Proteomes" id="UP000332933">
    <property type="component" value="Unassembled WGS sequence"/>
</dbReference>
<dbReference type="PANTHER" id="PTHR46825">
    <property type="entry name" value="D-ALANYL-D-ALANINE-CARBOXYPEPTIDASE/ENDOPEPTIDASE AMPH"/>
    <property type="match status" value="1"/>
</dbReference>
<keyword evidence="6" id="KW-1185">Reference proteome</keyword>
<dbReference type="PANTHER" id="PTHR46825:SF9">
    <property type="entry name" value="BETA-LACTAMASE-RELATED DOMAIN-CONTAINING PROTEIN"/>
    <property type="match status" value="1"/>
</dbReference>
<dbReference type="OrthoDB" id="5946976at2759"/>
<sequence length="556" mass="60337">MRALYIVGFLFAVVTLWAVTTSPPQSNDSHGTISTGQGIPAQTNRSVAEKRAMAIAFVEKQMQEHPIPGLSLSVVYKNETVIAQGFGTKQFGKTNTPVTASTLFQIGSYTKTFIALGIAKLVGHFRVDEGVMQWTDSVKQHLPWFELIDKYAEKYTTIGDLLAMNSVFGNHDGDTTWMVGVYPTEKDLVKSFRHINTTRSLRPGYAYSNLNFEILGQVIAEATKQTWMAYIKATYLDPLGMNETFSQPADAPIKDDLSFGHFTCGGKLIGPYDLLTSTMMAVTPANANFAARSITTSANDLAKLSHFLFARATASSDHPNHPRHDDRSSHFEALESTSKSKGYQSPHENPVAAGYGFDVVGNVMYGFDYYEKGGDTMAFKLRNGFIPSEGLAITVGTNVECSELVTSAERFLVERMRSYLLGIFLDVPVHELDAAFLRASANLPPAVPGTCDPHYFGGEPWGPHGATIPVAVQDKLVGTYVVTESPVYYGNITVFKTNASALFLRWGVYTAPVVATADPTAFAVAIEIGAVAFPLQVDGLNTTKPTLSVTGAPIAA</sequence>
<dbReference type="Pfam" id="PF00144">
    <property type="entry name" value="Beta-lactamase"/>
    <property type="match status" value="1"/>
</dbReference>
<accession>A0A485KNZ0</accession>
<evidence type="ECO:0000256" key="1">
    <source>
        <dbReference type="SAM" id="MobiDB-lite"/>
    </source>
</evidence>
<name>A0A485KNZ0_9STRA</name>
<reference evidence="4" key="2">
    <citation type="submission" date="2019-06" db="EMBL/GenBank/DDBJ databases">
        <title>Genomics analysis of Aphanomyces spp. identifies a new class of oomycete effector associated with host adaptation.</title>
        <authorList>
            <person name="Gaulin E."/>
        </authorList>
    </citation>
    <scope>NUCLEOTIDE SEQUENCE</scope>
    <source>
        <strain evidence="4">CBS 578.67</strain>
    </source>
</reference>
<dbReference type="InterPro" id="IPR012338">
    <property type="entry name" value="Beta-lactam/transpept-like"/>
</dbReference>
<evidence type="ECO:0000313" key="6">
    <source>
        <dbReference type="Proteomes" id="UP000332933"/>
    </source>
</evidence>
<feature type="region of interest" description="Disordered" evidence="1">
    <location>
        <begin position="315"/>
        <end position="347"/>
    </location>
</feature>
<keyword evidence="2" id="KW-0732">Signal</keyword>
<feature type="compositionally biased region" description="Basic and acidic residues" evidence="1">
    <location>
        <begin position="318"/>
        <end position="333"/>
    </location>
</feature>
<evidence type="ECO:0000313" key="4">
    <source>
        <dbReference type="EMBL" id="KAF0699688.1"/>
    </source>
</evidence>
<evidence type="ECO:0000313" key="5">
    <source>
        <dbReference type="EMBL" id="VFT86644.1"/>
    </source>
</evidence>
<organism evidence="5 6">
    <name type="scientific">Aphanomyces stellatus</name>
    <dbReference type="NCBI Taxonomy" id="120398"/>
    <lineage>
        <taxon>Eukaryota</taxon>
        <taxon>Sar</taxon>
        <taxon>Stramenopiles</taxon>
        <taxon>Oomycota</taxon>
        <taxon>Saprolegniomycetes</taxon>
        <taxon>Saprolegniales</taxon>
        <taxon>Verrucalvaceae</taxon>
        <taxon>Aphanomyces</taxon>
    </lineage>
</organism>
<dbReference type="Gene3D" id="3.40.710.10">
    <property type="entry name" value="DD-peptidase/beta-lactamase superfamily"/>
    <property type="match status" value="1"/>
</dbReference>